<sequence>FPGQDEQDTADRFTKMWENL</sequence>
<evidence type="ECO:0000256" key="1">
    <source>
        <dbReference type="SAM" id="MobiDB-lite"/>
    </source>
</evidence>
<keyword evidence="3" id="KW-1185">Reference proteome</keyword>
<protein>
    <submittedName>
        <fullName evidence="2">Putative ArsR family transcriptional regulator</fullName>
    </submittedName>
</protein>
<accession>M0J774</accession>
<gene>
    <name evidence="2" type="ORF">C437_14812</name>
</gene>
<reference evidence="2 3" key="1">
    <citation type="journal article" date="2014" name="PLoS Genet.">
        <title>Phylogenetically driven sequencing of extremely halophilic archaea reveals strategies for static and dynamic osmo-response.</title>
        <authorList>
            <person name="Becker E.A."/>
            <person name="Seitzer P.M."/>
            <person name="Tritt A."/>
            <person name="Larsen D."/>
            <person name="Krusor M."/>
            <person name="Yao A.I."/>
            <person name="Wu D."/>
            <person name="Madern D."/>
            <person name="Eisen J.A."/>
            <person name="Darling A.E."/>
            <person name="Facciotti M.T."/>
        </authorList>
    </citation>
    <scope>NUCLEOTIDE SEQUENCE [LARGE SCALE GENOMIC DNA]</scope>
    <source>
        <strain evidence="2 3">ATCC 29715</strain>
    </source>
</reference>
<feature type="non-terminal residue" evidence="2">
    <location>
        <position position="1"/>
    </location>
</feature>
<proteinExistence type="predicted"/>
<dbReference type="Proteomes" id="UP000011534">
    <property type="component" value="Unassembled WGS sequence"/>
</dbReference>
<dbReference type="EMBL" id="AOLQ01000059">
    <property type="protein sequence ID" value="EMA03854.1"/>
    <property type="molecule type" value="Genomic_DNA"/>
</dbReference>
<organism evidence="2 3">
    <name type="scientific">Haloarcula vallismortis ATCC 29715</name>
    <dbReference type="NCBI Taxonomy" id="662477"/>
    <lineage>
        <taxon>Archaea</taxon>
        <taxon>Methanobacteriati</taxon>
        <taxon>Methanobacteriota</taxon>
        <taxon>Stenosarchaea group</taxon>
        <taxon>Halobacteria</taxon>
        <taxon>Halobacteriales</taxon>
        <taxon>Haloarculaceae</taxon>
        <taxon>Haloarcula</taxon>
    </lineage>
</organism>
<comment type="caution">
    <text evidence="2">The sequence shown here is derived from an EMBL/GenBank/DDBJ whole genome shotgun (WGS) entry which is preliminary data.</text>
</comment>
<name>M0J774_HALVA</name>
<evidence type="ECO:0000313" key="3">
    <source>
        <dbReference type="Proteomes" id="UP000011534"/>
    </source>
</evidence>
<dbReference type="AlphaFoldDB" id="M0J774"/>
<feature type="compositionally biased region" description="Basic and acidic residues" evidence="1">
    <location>
        <begin position="9"/>
        <end position="20"/>
    </location>
</feature>
<feature type="region of interest" description="Disordered" evidence="1">
    <location>
        <begin position="1"/>
        <end position="20"/>
    </location>
</feature>
<evidence type="ECO:0000313" key="2">
    <source>
        <dbReference type="EMBL" id="EMA03854.1"/>
    </source>
</evidence>